<gene>
    <name evidence="1" type="ORF">NGM99_04550</name>
</gene>
<dbReference type="RefSeq" id="WP_252816427.1">
    <property type="nucleotide sequence ID" value="NZ_JAMXQS010000002.1"/>
</dbReference>
<dbReference type="EMBL" id="JAMXQS010000002">
    <property type="protein sequence ID" value="MCO6049060.1"/>
    <property type="molecule type" value="Genomic_DNA"/>
</dbReference>
<evidence type="ECO:0000313" key="1">
    <source>
        <dbReference type="EMBL" id="MCO6049060.1"/>
    </source>
</evidence>
<evidence type="ECO:0000313" key="2">
    <source>
        <dbReference type="Proteomes" id="UP001205906"/>
    </source>
</evidence>
<organism evidence="1 2">
    <name type="scientific">Mesorhizobium liriopis</name>
    <dbReference type="NCBI Taxonomy" id="2953882"/>
    <lineage>
        <taxon>Bacteria</taxon>
        <taxon>Pseudomonadati</taxon>
        <taxon>Pseudomonadota</taxon>
        <taxon>Alphaproteobacteria</taxon>
        <taxon>Hyphomicrobiales</taxon>
        <taxon>Phyllobacteriaceae</taxon>
        <taxon>Mesorhizobium</taxon>
    </lineage>
</organism>
<protein>
    <submittedName>
        <fullName evidence="1">Uncharacterized protein</fullName>
    </submittedName>
</protein>
<proteinExistence type="predicted"/>
<dbReference type="Proteomes" id="UP001205906">
    <property type="component" value="Unassembled WGS sequence"/>
</dbReference>
<name>A0ABT1C2L3_9HYPH</name>
<comment type="caution">
    <text evidence="1">The sequence shown here is derived from an EMBL/GenBank/DDBJ whole genome shotgun (WGS) entry which is preliminary data.</text>
</comment>
<reference evidence="1 2" key="1">
    <citation type="submission" date="2022-06" db="EMBL/GenBank/DDBJ databases">
        <title>Mesorhizobium sp. strain RP14 Genome sequencing and assembly.</title>
        <authorList>
            <person name="Kim I."/>
        </authorList>
    </citation>
    <scope>NUCLEOTIDE SEQUENCE [LARGE SCALE GENOMIC DNA]</scope>
    <source>
        <strain evidence="2">RP14(2022)</strain>
    </source>
</reference>
<sequence>MGERAARHYDLGEPPLQSYSSLVARTRETIAALELLIAYSHDGSDDPE</sequence>
<accession>A0ABT1C2L3</accession>
<keyword evidence="2" id="KW-1185">Reference proteome</keyword>